<proteinExistence type="predicted"/>
<sequence>MSSQQQQQRLDHLVQSYYNSDLKTIHTKYVETCERLGLPKKDFLHDVSLYPLTTSSNSTTPLSISLIQETIQKEITNILPKEEVENLKKRKQQLAEKRDLKRKKEFQQDRVCEKCGHSEFFYIGARSHDGGELIFPSGRKIEGYLPELPSICDSDGVMMYMCLECGVPYGFNSDRVKQVLERVEKNRISEEQEQEEDEEEEDESDNEDESY</sequence>
<protein>
    <submittedName>
        <fullName evidence="2">Uncharacterized protein</fullName>
    </submittedName>
</protein>
<evidence type="ECO:0000313" key="3">
    <source>
        <dbReference type="Proteomes" id="UP000816034"/>
    </source>
</evidence>
<feature type="region of interest" description="Disordered" evidence="1">
    <location>
        <begin position="186"/>
        <end position="211"/>
    </location>
</feature>
<gene>
    <name evidence="2" type="ORF">C9374_010814</name>
</gene>
<evidence type="ECO:0000313" key="2">
    <source>
        <dbReference type="EMBL" id="KAG2374530.1"/>
    </source>
</evidence>
<dbReference type="Proteomes" id="UP000816034">
    <property type="component" value="Unassembled WGS sequence"/>
</dbReference>
<dbReference type="GeneID" id="68103268"/>
<organism evidence="2 3">
    <name type="scientific">Naegleria lovaniensis</name>
    <name type="common">Amoeba</name>
    <dbReference type="NCBI Taxonomy" id="51637"/>
    <lineage>
        <taxon>Eukaryota</taxon>
        <taxon>Discoba</taxon>
        <taxon>Heterolobosea</taxon>
        <taxon>Tetramitia</taxon>
        <taxon>Eutetramitia</taxon>
        <taxon>Vahlkampfiidae</taxon>
        <taxon>Naegleria</taxon>
    </lineage>
</organism>
<dbReference type="RefSeq" id="XP_044543704.1">
    <property type="nucleotide sequence ID" value="XM_044686400.1"/>
</dbReference>
<name>A0AA88GFI0_NAELO</name>
<reference evidence="2 3" key="1">
    <citation type="journal article" date="2018" name="BMC Genomics">
        <title>The genome of Naegleria lovaniensis, the basis for a comparative approach to unravel pathogenicity factors of the human pathogenic amoeba N. fowleri.</title>
        <authorList>
            <person name="Liechti N."/>
            <person name="Schurch N."/>
            <person name="Bruggmann R."/>
            <person name="Wittwer M."/>
        </authorList>
    </citation>
    <scope>NUCLEOTIDE SEQUENCE [LARGE SCALE GENOMIC DNA]</scope>
    <source>
        <strain evidence="2 3">ATCC 30569</strain>
    </source>
</reference>
<keyword evidence="3" id="KW-1185">Reference proteome</keyword>
<accession>A0AA88GFI0</accession>
<dbReference type="AlphaFoldDB" id="A0AA88GFI0"/>
<evidence type="ECO:0000256" key="1">
    <source>
        <dbReference type="SAM" id="MobiDB-lite"/>
    </source>
</evidence>
<comment type="caution">
    <text evidence="2">The sequence shown here is derived from an EMBL/GenBank/DDBJ whole genome shotgun (WGS) entry which is preliminary data.</text>
</comment>
<feature type="compositionally biased region" description="Acidic residues" evidence="1">
    <location>
        <begin position="191"/>
        <end position="211"/>
    </location>
</feature>
<dbReference type="EMBL" id="PYSW02000045">
    <property type="protein sequence ID" value="KAG2374530.1"/>
    <property type="molecule type" value="Genomic_DNA"/>
</dbReference>